<dbReference type="GO" id="GO:0030490">
    <property type="term" value="P:maturation of SSU-rRNA"/>
    <property type="evidence" value="ECO:0007669"/>
    <property type="project" value="UniProtKB-UniRule"/>
</dbReference>
<comment type="caution">
    <text evidence="3">The sequence shown here is derived from an EMBL/GenBank/DDBJ whole genome shotgun (WGS) entry which is preliminary data.</text>
</comment>
<dbReference type="SUPFAM" id="SSF89919">
    <property type="entry name" value="Ribosome-binding factor A, RbfA"/>
    <property type="match status" value="1"/>
</dbReference>
<comment type="function">
    <text evidence="2">One of several proteins that assist in the late maturation steps of the functional core of the 30S ribosomal subunit. Associates with free 30S ribosomal subunits (but not with 30S subunits that are part of 70S ribosomes or polysomes). Required for efficient processing of 16S rRNA. May interact with the 5'-terminal helix region of 16S rRNA.</text>
</comment>
<dbReference type="InterPro" id="IPR015946">
    <property type="entry name" value="KH_dom-like_a/b"/>
</dbReference>
<name>A0A2A6RFB9_9CHLR</name>
<keyword evidence="2" id="KW-0963">Cytoplasm</keyword>
<dbReference type="PANTHER" id="PTHR33515:SF1">
    <property type="entry name" value="RIBOSOME-BINDING FACTOR A, CHLOROPLASTIC-RELATED"/>
    <property type="match status" value="1"/>
</dbReference>
<sequence>MSKQRLQQVADTIQQILGSVIQNELKDPRVGFATVTGVQVSPDLQRATVRISVMGEEAEQSATMEALLRARGFLRRRVAEEMSHMRFVPELRLVQDTSLDYTMRINEVLREVEQERRANPPKLDQE</sequence>
<dbReference type="GO" id="GO:0043024">
    <property type="term" value="F:ribosomal small subunit binding"/>
    <property type="evidence" value="ECO:0007669"/>
    <property type="project" value="TreeGrafter"/>
</dbReference>
<keyword evidence="1 2" id="KW-0690">Ribosome biogenesis</keyword>
<dbReference type="AlphaFoldDB" id="A0A2A6RFB9"/>
<gene>
    <name evidence="2 3" type="primary">rbfA</name>
    <name evidence="3" type="ORF">CJ255_18075</name>
</gene>
<dbReference type="Pfam" id="PF02033">
    <property type="entry name" value="RBFA"/>
    <property type="match status" value="1"/>
</dbReference>
<dbReference type="OrthoDB" id="307788at2"/>
<accession>A0A2A6RFB9</accession>
<dbReference type="InterPro" id="IPR023799">
    <property type="entry name" value="RbfA_dom_sf"/>
</dbReference>
<dbReference type="GO" id="GO:0005829">
    <property type="term" value="C:cytosol"/>
    <property type="evidence" value="ECO:0007669"/>
    <property type="project" value="TreeGrafter"/>
</dbReference>
<dbReference type="EMBL" id="NQWI01000121">
    <property type="protein sequence ID" value="PDW01643.1"/>
    <property type="molecule type" value="Genomic_DNA"/>
</dbReference>
<evidence type="ECO:0000313" key="4">
    <source>
        <dbReference type="Proteomes" id="UP000220527"/>
    </source>
</evidence>
<comment type="subcellular location">
    <subcellularLocation>
        <location evidence="2">Cytoplasm</location>
    </subcellularLocation>
</comment>
<dbReference type="Gene3D" id="3.30.300.20">
    <property type="match status" value="1"/>
</dbReference>
<comment type="subunit">
    <text evidence="2">Monomer. Binds 30S ribosomal subunits, but not 50S ribosomal subunits or 70S ribosomes.</text>
</comment>
<dbReference type="HAMAP" id="MF_00003">
    <property type="entry name" value="RbfA"/>
    <property type="match status" value="1"/>
</dbReference>
<evidence type="ECO:0000313" key="3">
    <source>
        <dbReference type="EMBL" id="PDW01643.1"/>
    </source>
</evidence>
<dbReference type="Proteomes" id="UP000220527">
    <property type="component" value="Unassembled WGS sequence"/>
</dbReference>
<evidence type="ECO:0000256" key="1">
    <source>
        <dbReference type="ARBA" id="ARBA00022517"/>
    </source>
</evidence>
<keyword evidence="4" id="KW-1185">Reference proteome</keyword>
<protein>
    <recommendedName>
        <fullName evidence="2">Ribosome-binding factor A</fullName>
    </recommendedName>
</protein>
<reference evidence="4" key="1">
    <citation type="submission" date="2017-08" db="EMBL/GenBank/DDBJ databases">
        <authorList>
            <person name="Grouzdev D.S."/>
            <person name="Gaisin V.A."/>
            <person name="Rysina M.S."/>
            <person name="Gorlenko V.M."/>
        </authorList>
    </citation>
    <scope>NUCLEOTIDE SEQUENCE [LARGE SCALE GENOMIC DNA]</scope>
    <source>
        <strain evidence="4">Kir15-3F</strain>
    </source>
</reference>
<dbReference type="InterPro" id="IPR000238">
    <property type="entry name" value="RbfA"/>
</dbReference>
<proteinExistence type="inferred from homology"/>
<dbReference type="PANTHER" id="PTHR33515">
    <property type="entry name" value="RIBOSOME-BINDING FACTOR A, CHLOROPLASTIC-RELATED"/>
    <property type="match status" value="1"/>
</dbReference>
<evidence type="ECO:0000256" key="2">
    <source>
        <dbReference type="HAMAP-Rule" id="MF_00003"/>
    </source>
</evidence>
<dbReference type="NCBIfam" id="TIGR00082">
    <property type="entry name" value="rbfA"/>
    <property type="match status" value="1"/>
</dbReference>
<organism evidence="3 4">
    <name type="scientific">Candidatus Viridilinea mediisalina</name>
    <dbReference type="NCBI Taxonomy" id="2024553"/>
    <lineage>
        <taxon>Bacteria</taxon>
        <taxon>Bacillati</taxon>
        <taxon>Chloroflexota</taxon>
        <taxon>Chloroflexia</taxon>
        <taxon>Chloroflexales</taxon>
        <taxon>Chloroflexineae</taxon>
        <taxon>Oscillochloridaceae</taxon>
        <taxon>Candidatus Viridilinea</taxon>
    </lineage>
</organism>
<comment type="similarity">
    <text evidence="2">Belongs to the RbfA family.</text>
</comment>
<dbReference type="RefSeq" id="WP_097645497.1">
    <property type="nucleotide sequence ID" value="NZ_NQWI01000121.1"/>
</dbReference>